<sequence length="162" mass="17822">MRHFGTSDRNVTRRHVIQAGLYGLGLSAASTATLPAWLPQAWLAAADDSASRNRILVVLELSGGNDGLNTLVPYGDDAYYRHRPKLGIRPEKLRRIDDHFGFSSGMAGFERLYKDGKMAIVHGCGYDNPSFSHFVSMAYWHTAAPNSGAQYGWVGRLADGEH</sequence>
<proteinExistence type="predicted"/>
<dbReference type="EMBL" id="AZHX01000491">
    <property type="protein sequence ID" value="ETX07243.1"/>
    <property type="molecule type" value="Genomic_DNA"/>
</dbReference>
<dbReference type="PROSITE" id="PS51318">
    <property type="entry name" value="TAT"/>
    <property type="match status" value="1"/>
</dbReference>
<keyword evidence="2" id="KW-1185">Reference proteome</keyword>
<feature type="non-terminal residue" evidence="1">
    <location>
        <position position="162"/>
    </location>
</feature>
<dbReference type="Proteomes" id="UP000019140">
    <property type="component" value="Unassembled WGS sequence"/>
</dbReference>
<comment type="caution">
    <text evidence="1">The sequence shown here is derived from an EMBL/GenBank/DDBJ whole genome shotgun (WGS) entry which is preliminary data.</text>
</comment>
<dbReference type="AlphaFoldDB" id="W4MAM7"/>
<organism evidence="1 2">
    <name type="scientific">Candidatus Entotheonella gemina</name>
    <dbReference type="NCBI Taxonomy" id="1429439"/>
    <lineage>
        <taxon>Bacteria</taxon>
        <taxon>Pseudomonadati</taxon>
        <taxon>Nitrospinota/Tectimicrobiota group</taxon>
        <taxon>Candidatus Tectimicrobiota</taxon>
        <taxon>Candidatus Entotheonellia</taxon>
        <taxon>Candidatus Entotheonellales</taxon>
        <taxon>Candidatus Entotheonellaceae</taxon>
        <taxon>Candidatus Entotheonella</taxon>
    </lineage>
</organism>
<accession>W4MAM7</accession>
<reference evidence="1 2" key="1">
    <citation type="journal article" date="2014" name="Nature">
        <title>An environmental bacterial taxon with a large and distinct metabolic repertoire.</title>
        <authorList>
            <person name="Wilson M.C."/>
            <person name="Mori T."/>
            <person name="Ruckert C."/>
            <person name="Uria A.R."/>
            <person name="Helf M.J."/>
            <person name="Takada K."/>
            <person name="Gernert C."/>
            <person name="Steffens U.A."/>
            <person name="Heycke N."/>
            <person name="Schmitt S."/>
            <person name="Rinke C."/>
            <person name="Helfrich E.J."/>
            <person name="Brachmann A.O."/>
            <person name="Gurgui C."/>
            <person name="Wakimoto T."/>
            <person name="Kracht M."/>
            <person name="Crusemann M."/>
            <person name="Hentschel U."/>
            <person name="Abe I."/>
            <person name="Matsunaga S."/>
            <person name="Kalinowski J."/>
            <person name="Takeyama H."/>
            <person name="Piel J."/>
        </authorList>
    </citation>
    <scope>NUCLEOTIDE SEQUENCE [LARGE SCALE GENOMIC DNA]</scope>
    <source>
        <strain evidence="2">TSY2</strain>
    </source>
</reference>
<evidence type="ECO:0000313" key="1">
    <source>
        <dbReference type="EMBL" id="ETX07243.1"/>
    </source>
</evidence>
<gene>
    <name evidence="1" type="ORF">ETSY2_12320</name>
</gene>
<dbReference type="HOGENOM" id="CLU_1638885_0_0_7"/>
<evidence type="ECO:0000313" key="2">
    <source>
        <dbReference type="Proteomes" id="UP000019140"/>
    </source>
</evidence>
<evidence type="ECO:0008006" key="3">
    <source>
        <dbReference type="Google" id="ProtNLM"/>
    </source>
</evidence>
<name>W4MAM7_9BACT</name>
<protein>
    <recommendedName>
        <fullName evidence="3">DUF1501 domain-containing protein</fullName>
    </recommendedName>
</protein>
<dbReference type="InterPro" id="IPR006311">
    <property type="entry name" value="TAT_signal"/>
</dbReference>